<gene>
    <name evidence="3" type="primary">LOC102806686</name>
</gene>
<evidence type="ECO:0000259" key="1">
    <source>
        <dbReference type="Pfam" id="PF00135"/>
    </source>
</evidence>
<evidence type="ECO:0000313" key="3">
    <source>
        <dbReference type="RefSeq" id="XP_006822610.1"/>
    </source>
</evidence>
<dbReference type="InterPro" id="IPR050309">
    <property type="entry name" value="Type-B_Carboxylest/Lipase"/>
</dbReference>
<keyword evidence="2" id="KW-1185">Reference proteome</keyword>
<dbReference type="GeneID" id="102806686"/>
<dbReference type="PANTHER" id="PTHR11559">
    <property type="entry name" value="CARBOXYLESTERASE"/>
    <property type="match status" value="1"/>
</dbReference>
<dbReference type="Gene3D" id="3.40.50.1820">
    <property type="entry name" value="alpha/beta hydrolase"/>
    <property type="match status" value="1"/>
</dbReference>
<proteinExistence type="predicted"/>
<feature type="domain" description="Carboxylesterase type B" evidence="1">
    <location>
        <begin position="8"/>
        <end position="222"/>
    </location>
</feature>
<organism evidence="2 3">
    <name type="scientific">Saccoglossus kowalevskii</name>
    <name type="common">Acorn worm</name>
    <dbReference type="NCBI Taxonomy" id="10224"/>
    <lineage>
        <taxon>Eukaryota</taxon>
        <taxon>Metazoa</taxon>
        <taxon>Hemichordata</taxon>
        <taxon>Enteropneusta</taxon>
        <taxon>Harrimaniidae</taxon>
        <taxon>Saccoglossus</taxon>
    </lineage>
</organism>
<evidence type="ECO:0000313" key="2">
    <source>
        <dbReference type="Proteomes" id="UP000694865"/>
    </source>
</evidence>
<sequence>MFVGALLIVDGDILSTSPTKFWESDNFIDVPLMIGSMAQEIDIYPTVGDQIKDWTWHDYEIYVRSKFDSFDDTMSDRILELYPPSQRYSTPELSFTTMASDIRVTCGNDEITDIASRKFQSPVYRFVGTARPSKPVHWFGFGAEYAFHGWDMMGFFDSMNQYIEPNSDDRLFRDRMQVYLTSFAQTGNPDDNWLKWTGLGSTALLSHDIKYTHRFNKTRCDFMKDNGFLSYSWIN</sequence>
<reference evidence="3" key="1">
    <citation type="submission" date="2025-08" db="UniProtKB">
        <authorList>
            <consortium name="RefSeq"/>
        </authorList>
    </citation>
    <scope>IDENTIFICATION</scope>
    <source>
        <tissue evidence="3">Testes</tissue>
    </source>
</reference>
<dbReference type="InterPro" id="IPR002018">
    <property type="entry name" value="CarbesteraseB"/>
</dbReference>
<protein>
    <submittedName>
        <fullName evidence="3">Uncharacterized protein LOC102806686</fullName>
    </submittedName>
</protein>
<dbReference type="InterPro" id="IPR029058">
    <property type="entry name" value="AB_hydrolase_fold"/>
</dbReference>
<dbReference type="RefSeq" id="XP_006822610.1">
    <property type="nucleotide sequence ID" value="XM_006822547.1"/>
</dbReference>
<dbReference type="Proteomes" id="UP000694865">
    <property type="component" value="Unplaced"/>
</dbReference>
<name>A0ABM0MRG9_SACKO</name>
<dbReference type="Pfam" id="PF00135">
    <property type="entry name" value="COesterase"/>
    <property type="match status" value="1"/>
</dbReference>
<dbReference type="SUPFAM" id="SSF53474">
    <property type="entry name" value="alpha/beta-Hydrolases"/>
    <property type="match status" value="1"/>
</dbReference>
<accession>A0ABM0MRG9</accession>